<evidence type="ECO:0000313" key="4">
    <source>
        <dbReference type="EMBL" id="RQN09379.1"/>
    </source>
</evidence>
<dbReference type="OrthoDB" id="9810871at2"/>
<organism evidence="4 5">
    <name type="scientific">Aeromicrobium camelliae</name>
    <dbReference type="NCBI Taxonomy" id="1538144"/>
    <lineage>
        <taxon>Bacteria</taxon>
        <taxon>Bacillati</taxon>
        <taxon>Actinomycetota</taxon>
        <taxon>Actinomycetes</taxon>
        <taxon>Propionibacteriales</taxon>
        <taxon>Nocardioidaceae</taxon>
        <taxon>Aeromicrobium</taxon>
    </lineage>
</organism>
<feature type="chain" id="PRO_5018008127" evidence="2">
    <location>
        <begin position="24"/>
        <end position="210"/>
    </location>
</feature>
<dbReference type="Proteomes" id="UP000275225">
    <property type="component" value="Unassembled WGS sequence"/>
</dbReference>
<feature type="domain" description="YncI copper-binding" evidence="3">
    <location>
        <begin position="24"/>
        <end position="83"/>
    </location>
</feature>
<reference evidence="4 5" key="1">
    <citation type="submission" date="2018-11" db="EMBL/GenBank/DDBJ databases">
        <authorList>
            <person name="Li F."/>
        </authorList>
    </citation>
    <scope>NUCLEOTIDE SEQUENCE [LARGE SCALE GENOMIC DNA]</scope>
    <source>
        <strain evidence="4 5">YS17T</strain>
    </source>
</reference>
<comment type="caution">
    <text evidence="4">The sequence shown here is derived from an EMBL/GenBank/DDBJ whole genome shotgun (WGS) entry which is preliminary data.</text>
</comment>
<dbReference type="EMBL" id="RQJX01000003">
    <property type="protein sequence ID" value="RQN09379.1"/>
    <property type="molecule type" value="Genomic_DNA"/>
</dbReference>
<feature type="region of interest" description="Disordered" evidence="1">
    <location>
        <begin position="189"/>
        <end position="210"/>
    </location>
</feature>
<gene>
    <name evidence="4" type="ORF">EHW97_03825</name>
</gene>
<dbReference type="Pfam" id="PF07987">
    <property type="entry name" value="DUF1775"/>
    <property type="match status" value="2"/>
</dbReference>
<feature type="signal peptide" evidence="2">
    <location>
        <begin position="1"/>
        <end position="23"/>
    </location>
</feature>
<evidence type="ECO:0000256" key="1">
    <source>
        <dbReference type="SAM" id="MobiDB-lite"/>
    </source>
</evidence>
<evidence type="ECO:0000259" key="3">
    <source>
        <dbReference type="Pfam" id="PF07987"/>
    </source>
</evidence>
<feature type="domain" description="YncI copper-binding" evidence="3">
    <location>
        <begin position="85"/>
        <end position="143"/>
    </location>
</feature>
<proteinExistence type="predicted"/>
<accession>A0A3N6WPJ9</accession>
<sequence length="210" mass="20941">MRRLVIIGALSAALTLVAAPASAHVLVDAVEPEGDGSVTVTFSFDHGCDGSPTTALAVSMPEGAQIVGDEFGAPDGWMATADDGTIRWSGPGIADGDTAQFTAQLRLSGAPGTTLLFPSEQECENGEGYAWTGSADDDPEPAPRFVATAATLDPDLAPASQTPAETSGAGTLAVAGAVVIATVAGAAALQVSGGSGRKPGPRGRRPASRR</sequence>
<dbReference type="Gene3D" id="2.60.40.2230">
    <property type="entry name" value="Uncharacterised protein YcnI-like PF07987, DUF1775"/>
    <property type="match status" value="1"/>
</dbReference>
<name>A0A3N6WPJ9_9ACTN</name>
<keyword evidence="2" id="KW-0732">Signal</keyword>
<dbReference type="InterPro" id="IPR038507">
    <property type="entry name" value="YcnI-like_sf"/>
</dbReference>
<feature type="compositionally biased region" description="Basic residues" evidence="1">
    <location>
        <begin position="199"/>
        <end position="210"/>
    </location>
</feature>
<dbReference type="AlphaFoldDB" id="A0A3N6WPJ9"/>
<dbReference type="InterPro" id="IPR012533">
    <property type="entry name" value="YcnI-copper_dom"/>
</dbReference>
<dbReference type="RefSeq" id="WP_124235833.1">
    <property type="nucleotide sequence ID" value="NZ_JBHUFI010000009.1"/>
</dbReference>
<keyword evidence="5" id="KW-1185">Reference proteome</keyword>
<protein>
    <submittedName>
        <fullName evidence="4">DUF1775 domain-containing protein</fullName>
    </submittedName>
</protein>
<evidence type="ECO:0000256" key="2">
    <source>
        <dbReference type="SAM" id="SignalP"/>
    </source>
</evidence>
<evidence type="ECO:0000313" key="5">
    <source>
        <dbReference type="Proteomes" id="UP000275225"/>
    </source>
</evidence>